<dbReference type="Gene3D" id="3.40.50.300">
    <property type="entry name" value="P-loop containing nucleotide triphosphate hydrolases"/>
    <property type="match status" value="1"/>
</dbReference>
<sequence length="531" mass="60154">ENSGSRSTSITVKVPKPPTEQVTVKQKNRLLADSIATNIQSAVRGTTVETTAVTTTATATTATSVDVFTPLTTPALEMLMASREESMSTQSSLVISDGDSNVLRLFMVLRRTGPVATAMAQIYIHLTKVGDEGIKEYCKNTLGYTNREYNNIFSATEMKIFEDSWDPLKQDVTLLYKLHVRVCGLAKFGDPKWTTPADTIEYMLYNAKMERNILAHDVVSLTKENVSRTFAKLIVIFSTIFNKVSEIIGKRLDQENDIFIKSLEDILNATISCPTWEKCQQFLKFAKEEELNRLIKLARKDLLHLHDKIKFISPITWGLHTEQSTLMIDKIFTDLDMKKKDIAVKLEELLGLSQVVILQGLNGSGKSVIVRKLFHSWCTNNHQIDKLDDCDIIVPIQCPYIRSKDLVTYLKEELLSNALHDVQYEKVVSALQDARLIFIIDAWDEATLLAKKIVFESFAKFPGARFLITSRPEFSKDLERDIEAHSWGMKVVEINILGFNEENQNEYIKKMFLSMSESSILSQVETKKSLN</sequence>
<dbReference type="InterPro" id="IPR007111">
    <property type="entry name" value="NACHT_NTPase"/>
</dbReference>
<reference evidence="3 4" key="1">
    <citation type="submission" date="2024-05" db="EMBL/GenBank/DDBJ databases">
        <authorList>
            <person name="Wallberg A."/>
        </authorList>
    </citation>
    <scope>NUCLEOTIDE SEQUENCE [LARGE SCALE GENOMIC DNA]</scope>
</reference>
<dbReference type="EMBL" id="CAXKWB010012165">
    <property type="protein sequence ID" value="CAL4103568.1"/>
    <property type="molecule type" value="Genomic_DNA"/>
</dbReference>
<dbReference type="PROSITE" id="PS50837">
    <property type="entry name" value="NACHT"/>
    <property type="match status" value="1"/>
</dbReference>
<dbReference type="Pfam" id="PF05729">
    <property type="entry name" value="NACHT"/>
    <property type="match status" value="1"/>
</dbReference>
<feature type="compositionally biased region" description="Polar residues" evidence="1">
    <location>
        <begin position="1"/>
        <end position="11"/>
    </location>
</feature>
<dbReference type="InterPro" id="IPR027417">
    <property type="entry name" value="P-loop_NTPase"/>
</dbReference>
<proteinExistence type="predicted"/>
<dbReference type="SUPFAM" id="SSF52540">
    <property type="entry name" value="P-loop containing nucleoside triphosphate hydrolases"/>
    <property type="match status" value="1"/>
</dbReference>
<organism evidence="3 4">
    <name type="scientific">Meganyctiphanes norvegica</name>
    <name type="common">Northern krill</name>
    <name type="synonym">Thysanopoda norvegica</name>
    <dbReference type="NCBI Taxonomy" id="48144"/>
    <lineage>
        <taxon>Eukaryota</taxon>
        <taxon>Metazoa</taxon>
        <taxon>Ecdysozoa</taxon>
        <taxon>Arthropoda</taxon>
        <taxon>Crustacea</taxon>
        <taxon>Multicrustacea</taxon>
        <taxon>Malacostraca</taxon>
        <taxon>Eumalacostraca</taxon>
        <taxon>Eucarida</taxon>
        <taxon>Euphausiacea</taxon>
        <taxon>Euphausiidae</taxon>
        <taxon>Meganyctiphanes</taxon>
    </lineage>
</organism>
<feature type="region of interest" description="Disordered" evidence="1">
    <location>
        <begin position="1"/>
        <end position="21"/>
    </location>
</feature>
<protein>
    <recommendedName>
        <fullName evidence="2">NACHT domain-containing protein</fullName>
    </recommendedName>
</protein>
<dbReference type="AlphaFoldDB" id="A0AAV2QYX8"/>
<accession>A0AAV2QYX8</accession>
<evidence type="ECO:0000313" key="3">
    <source>
        <dbReference type="EMBL" id="CAL4103568.1"/>
    </source>
</evidence>
<dbReference type="PANTHER" id="PTHR46844">
    <property type="entry name" value="SLR5058 PROTEIN"/>
    <property type="match status" value="1"/>
</dbReference>
<evidence type="ECO:0000313" key="4">
    <source>
        <dbReference type="Proteomes" id="UP001497623"/>
    </source>
</evidence>
<dbReference type="Proteomes" id="UP001497623">
    <property type="component" value="Unassembled WGS sequence"/>
</dbReference>
<feature type="domain" description="NACHT" evidence="2">
    <location>
        <begin position="354"/>
        <end position="472"/>
    </location>
</feature>
<feature type="non-terminal residue" evidence="3">
    <location>
        <position position="531"/>
    </location>
</feature>
<comment type="caution">
    <text evidence="3">The sequence shown here is derived from an EMBL/GenBank/DDBJ whole genome shotgun (WGS) entry which is preliminary data.</text>
</comment>
<evidence type="ECO:0000259" key="2">
    <source>
        <dbReference type="PROSITE" id="PS50837"/>
    </source>
</evidence>
<keyword evidence="4" id="KW-1185">Reference proteome</keyword>
<name>A0AAV2QYX8_MEGNR</name>
<feature type="non-terminal residue" evidence="3">
    <location>
        <position position="1"/>
    </location>
</feature>
<gene>
    <name evidence="3" type="ORF">MNOR_LOCUS17598</name>
</gene>
<evidence type="ECO:0000256" key="1">
    <source>
        <dbReference type="SAM" id="MobiDB-lite"/>
    </source>
</evidence>
<dbReference type="PANTHER" id="PTHR46844:SF1">
    <property type="entry name" value="SLR5058 PROTEIN"/>
    <property type="match status" value="1"/>
</dbReference>